<accession>X0H7I7</accession>
<reference evidence="2" key="1">
    <citation type="submission" date="2011-11" db="EMBL/GenBank/DDBJ databases">
        <title>The Genome Sequence of Fusarium oxysporum PHW808.</title>
        <authorList>
            <consortium name="The Broad Institute Genome Sequencing Platform"/>
            <person name="Ma L.-J."/>
            <person name="Gale L.R."/>
            <person name="Schwartz D.C."/>
            <person name="Zhou S."/>
            <person name="Corby-Kistler H."/>
            <person name="Young S.K."/>
            <person name="Zeng Q."/>
            <person name="Gargeya S."/>
            <person name="Fitzgerald M."/>
            <person name="Haas B."/>
            <person name="Abouelleil A."/>
            <person name="Alvarado L."/>
            <person name="Arachchi H.M."/>
            <person name="Berlin A."/>
            <person name="Brown A."/>
            <person name="Chapman S.B."/>
            <person name="Chen Z."/>
            <person name="Dunbar C."/>
            <person name="Freedman E."/>
            <person name="Gearin G."/>
            <person name="Goldberg J."/>
            <person name="Griggs A."/>
            <person name="Gujja S."/>
            <person name="Heiman D."/>
            <person name="Howarth C."/>
            <person name="Larson L."/>
            <person name="Lui A."/>
            <person name="MacDonald P.J.P."/>
            <person name="Montmayeur A."/>
            <person name="Murphy C."/>
            <person name="Neiman D."/>
            <person name="Pearson M."/>
            <person name="Priest M."/>
            <person name="Roberts A."/>
            <person name="Saif S."/>
            <person name="Shea T."/>
            <person name="Shenoy N."/>
            <person name="Sisk P."/>
            <person name="Stolte C."/>
            <person name="Sykes S."/>
            <person name="Wortman J."/>
            <person name="Nusbaum C."/>
            <person name="Birren B."/>
        </authorList>
    </citation>
    <scope>NUCLEOTIDE SEQUENCE [LARGE SCALE GENOMIC DNA]</scope>
    <source>
        <strain evidence="2">54008</strain>
    </source>
</reference>
<reference evidence="2" key="2">
    <citation type="submission" date="2012-05" db="EMBL/GenBank/DDBJ databases">
        <title>The Genome Annotation of Fusarium oxysporum PHW808.</title>
        <authorList>
            <consortium name="The Broad Institute Genomics Platform"/>
            <person name="Ma L.-J."/>
            <person name="Corby-Kistler H."/>
            <person name="Broz K."/>
            <person name="Gale L.R."/>
            <person name="Jonkers W."/>
            <person name="O'Donnell K."/>
            <person name="Ploetz R."/>
            <person name="Steinberg C."/>
            <person name="Schwartz D.C."/>
            <person name="VanEtten H."/>
            <person name="Zhou S."/>
            <person name="Young S.K."/>
            <person name="Zeng Q."/>
            <person name="Gargeya S."/>
            <person name="Fitzgerald M."/>
            <person name="Abouelleil A."/>
            <person name="Alvarado L."/>
            <person name="Chapman S.B."/>
            <person name="Gainer-Dewar J."/>
            <person name="Goldberg J."/>
            <person name="Griggs A."/>
            <person name="Gujja S."/>
            <person name="Hansen M."/>
            <person name="Howarth C."/>
            <person name="Imamovic A."/>
            <person name="Ireland A."/>
            <person name="Larimer J."/>
            <person name="McCowan C."/>
            <person name="Murphy C."/>
            <person name="Pearson M."/>
            <person name="Poon T.W."/>
            <person name="Priest M."/>
            <person name="Roberts A."/>
            <person name="Saif S."/>
            <person name="Shea T."/>
            <person name="Sykes S."/>
            <person name="Wortman J."/>
            <person name="Nusbaum C."/>
            <person name="Birren B."/>
        </authorList>
    </citation>
    <scope>NUCLEOTIDE SEQUENCE</scope>
    <source>
        <strain evidence="2">54008</strain>
    </source>
</reference>
<dbReference type="HOGENOM" id="CLU_1669477_0_0_1"/>
<proteinExistence type="predicted"/>
<evidence type="ECO:0000313" key="2">
    <source>
        <dbReference type="EMBL" id="EXL67906.1"/>
    </source>
</evidence>
<sequence length="158" mass="17478">MQRWPSRRALSGPWIETFSSKRPLPEDDVPGETDGQNSEIPTDRGFSLADVKHLLEYQTKQLLEQTKQTHRQTAEVSSAALNNMISPQGATFLHSTGQNQIRITYDIFLVMYRPLLPNTTPASSSTEDASGSQSQSSLSGLNKIPRAGTRSACFKNEP</sequence>
<evidence type="ECO:0000256" key="1">
    <source>
        <dbReference type="SAM" id="MobiDB-lite"/>
    </source>
</evidence>
<feature type="region of interest" description="Disordered" evidence="1">
    <location>
        <begin position="120"/>
        <end position="158"/>
    </location>
</feature>
<name>X0H7I7_FUSOX</name>
<dbReference type="EMBL" id="JH658947">
    <property type="protein sequence ID" value="EXL67906.1"/>
    <property type="molecule type" value="Genomic_DNA"/>
</dbReference>
<organism evidence="2">
    <name type="scientific">Fusarium oxysporum f. sp. conglutinans race 2 54008</name>
    <dbReference type="NCBI Taxonomy" id="1089457"/>
    <lineage>
        <taxon>Eukaryota</taxon>
        <taxon>Fungi</taxon>
        <taxon>Dikarya</taxon>
        <taxon>Ascomycota</taxon>
        <taxon>Pezizomycotina</taxon>
        <taxon>Sordariomycetes</taxon>
        <taxon>Hypocreomycetidae</taxon>
        <taxon>Hypocreales</taxon>
        <taxon>Nectriaceae</taxon>
        <taxon>Fusarium</taxon>
        <taxon>Fusarium oxysporum species complex</taxon>
    </lineage>
</organism>
<protein>
    <submittedName>
        <fullName evidence="2">Uncharacterized protein</fullName>
    </submittedName>
</protein>
<feature type="compositionally biased region" description="Low complexity" evidence="1">
    <location>
        <begin position="122"/>
        <end position="141"/>
    </location>
</feature>
<dbReference type="AlphaFoldDB" id="X0H7I7"/>
<dbReference type="Proteomes" id="UP000030676">
    <property type="component" value="Unassembled WGS sequence"/>
</dbReference>
<gene>
    <name evidence="2" type="ORF">FOPG_16004</name>
</gene>
<feature type="region of interest" description="Disordered" evidence="1">
    <location>
        <begin position="1"/>
        <end position="44"/>
    </location>
</feature>